<evidence type="ECO:0000256" key="2">
    <source>
        <dbReference type="ARBA" id="ARBA00007885"/>
    </source>
</evidence>
<dbReference type="InterPro" id="IPR013783">
    <property type="entry name" value="Ig-like_fold"/>
</dbReference>
<dbReference type="InterPro" id="IPR015152">
    <property type="entry name" value="Growth/epo_recpt_lig-bind"/>
</dbReference>
<keyword evidence="12 18" id="KW-0675">Receptor</keyword>
<keyword evidence="6 16" id="KW-0732">Signal</keyword>
<dbReference type="GO" id="GO:0004896">
    <property type="term" value="F:cytokine receptor activity"/>
    <property type="evidence" value="ECO:0007669"/>
    <property type="project" value="InterPro"/>
</dbReference>
<keyword evidence="7" id="KW-0677">Repeat</keyword>
<evidence type="ECO:0000313" key="18">
    <source>
        <dbReference type="EMBL" id="AHY84728.1"/>
    </source>
</evidence>
<evidence type="ECO:0000256" key="10">
    <source>
        <dbReference type="ARBA" id="ARBA00023136"/>
    </source>
</evidence>
<dbReference type="InterPro" id="IPR003528">
    <property type="entry name" value="Long_hematopoietin_rcpt_CS"/>
</dbReference>
<evidence type="ECO:0000256" key="14">
    <source>
        <dbReference type="SAM" id="MobiDB-lite"/>
    </source>
</evidence>
<dbReference type="EMBL" id="KJ490947">
    <property type="protein sequence ID" value="AHY84728.1"/>
    <property type="molecule type" value="mRNA"/>
</dbReference>
<organism evidence="18">
    <name type="scientific">Rana chensinensis</name>
    <name type="common">Chinese brown frog</name>
    <dbReference type="NCBI Taxonomy" id="79015"/>
    <lineage>
        <taxon>Eukaryota</taxon>
        <taxon>Metazoa</taxon>
        <taxon>Chordata</taxon>
        <taxon>Craniata</taxon>
        <taxon>Vertebrata</taxon>
        <taxon>Euteleostomi</taxon>
        <taxon>Amphibia</taxon>
        <taxon>Batrachia</taxon>
        <taxon>Anura</taxon>
        <taxon>Neobatrachia</taxon>
        <taxon>Ranoidea</taxon>
        <taxon>Ranidae</taxon>
        <taxon>Rana</taxon>
        <taxon>Rana</taxon>
    </lineage>
</organism>
<dbReference type="SMART" id="SM00060">
    <property type="entry name" value="FN3"/>
    <property type="match status" value="2"/>
</dbReference>
<comment type="similarity">
    <text evidence="2">Belongs to the type I cytokine receptor family. Type 1 subfamily.</text>
</comment>
<keyword evidence="9 15" id="KW-1133">Transmembrane helix</keyword>
<dbReference type="GO" id="GO:0046872">
    <property type="term" value="F:metal ion binding"/>
    <property type="evidence" value="ECO:0007669"/>
    <property type="project" value="UniProtKB-KW"/>
</dbReference>
<comment type="subcellular location">
    <subcellularLocation>
        <location evidence="1">Membrane</location>
        <topology evidence="1">Single-pass type I membrane protein</topology>
    </subcellularLocation>
</comment>
<feature type="domain" description="Fibronectin type-III" evidence="17">
    <location>
        <begin position="131"/>
        <end position="231"/>
    </location>
</feature>
<evidence type="ECO:0000256" key="9">
    <source>
        <dbReference type="ARBA" id="ARBA00022989"/>
    </source>
</evidence>
<dbReference type="Gene3D" id="2.60.40.10">
    <property type="entry name" value="Immunoglobulins"/>
    <property type="match status" value="2"/>
</dbReference>
<feature type="chain" id="PRO_5043657684" description="Prolactin receptor" evidence="16">
    <location>
        <begin position="27"/>
        <end position="617"/>
    </location>
</feature>
<dbReference type="SUPFAM" id="SSF49265">
    <property type="entry name" value="Fibronectin type III"/>
    <property type="match status" value="2"/>
</dbReference>
<evidence type="ECO:0000256" key="3">
    <source>
        <dbReference type="ARBA" id="ARBA00019818"/>
    </source>
</evidence>
<feature type="region of interest" description="Disordered" evidence="14">
    <location>
        <begin position="324"/>
        <end position="368"/>
    </location>
</feature>
<protein>
    <recommendedName>
        <fullName evidence="3">Prolactin receptor</fullName>
    </recommendedName>
</protein>
<accession>A0A023ZZ63</accession>
<dbReference type="AlphaFoldDB" id="A0A023ZZ63"/>
<evidence type="ECO:0000256" key="1">
    <source>
        <dbReference type="ARBA" id="ARBA00004479"/>
    </source>
</evidence>
<keyword evidence="10 15" id="KW-0472">Membrane</keyword>
<gene>
    <name evidence="18" type="primary">prlr</name>
</gene>
<dbReference type="PANTHER" id="PTHR23037:SF46">
    <property type="entry name" value="INTERLEUKIN 5 RECEPTOR SUBUNIT ALPHA"/>
    <property type="match status" value="1"/>
</dbReference>
<dbReference type="FunFam" id="2.60.40.10:FF:000287">
    <property type="entry name" value="Prolactin receptor"/>
    <property type="match status" value="1"/>
</dbReference>
<feature type="transmembrane region" description="Helical" evidence="15">
    <location>
        <begin position="239"/>
        <end position="259"/>
    </location>
</feature>
<dbReference type="FunFam" id="2.60.40.10:FF:000358">
    <property type="entry name" value="Prolactin receptor"/>
    <property type="match status" value="1"/>
</dbReference>
<feature type="compositionally biased region" description="Basic and acidic residues" evidence="14">
    <location>
        <begin position="324"/>
        <end position="335"/>
    </location>
</feature>
<evidence type="ECO:0000256" key="8">
    <source>
        <dbReference type="ARBA" id="ARBA00022833"/>
    </source>
</evidence>
<reference evidence="18" key="1">
    <citation type="submission" date="2014-02" db="EMBL/GenBank/DDBJ databases">
        <title>Effects of Octylphenol on the Expression of PRLR Gene During Metamorphosis in Rana chensinens.</title>
        <authorList>
            <person name="Wang H."/>
            <person name="Du C."/>
            <person name="Li X."/>
            <person name="Zhang Y."/>
        </authorList>
    </citation>
    <scope>NUCLEOTIDE SEQUENCE</scope>
</reference>
<dbReference type="PANTHER" id="PTHR23037">
    <property type="entry name" value="CYTOKINE RECEPTOR"/>
    <property type="match status" value="1"/>
</dbReference>
<evidence type="ECO:0000256" key="16">
    <source>
        <dbReference type="SAM" id="SignalP"/>
    </source>
</evidence>
<evidence type="ECO:0000256" key="11">
    <source>
        <dbReference type="ARBA" id="ARBA00023157"/>
    </source>
</evidence>
<evidence type="ECO:0000256" key="4">
    <source>
        <dbReference type="ARBA" id="ARBA00022692"/>
    </source>
</evidence>
<dbReference type="PROSITE" id="PS01352">
    <property type="entry name" value="HEMATOPO_REC_L_F1"/>
    <property type="match status" value="1"/>
</dbReference>
<dbReference type="InterPro" id="IPR036116">
    <property type="entry name" value="FN3_sf"/>
</dbReference>
<evidence type="ECO:0000259" key="17">
    <source>
        <dbReference type="PROSITE" id="PS50853"/>
    </source>
</evidence>
<keyword evidence="4 15" id="KW-0812">Transmembrane</keyword>
<keyword evidence="13" id="KW-0325">Glycoprotein</keyword>
<keyword evidence="8" id="KW-0862">Zinc</keyword>
<evidence type="ECO:0000256" key="6">
    <source>
        <dbReference type="ARBA" id="ARBA00022729"/>
    </source>
</evidence>
<dbReference type="CDD" id="cd00063">
    <property type="entry name" value="FN3"/>
    <property type="match status" value="2"/>
</dbReference>
<dbReference type="Pfam" id="PF00041">
    <property type="entry name" value="fn3"/>
    <property type="match status" value="1"/>
</dbReference>
<evidence type="ECO:0000256" key="12">
    <source>
        <dbReference type="ARBA" id="ARBA00023170"/>
    </source>
</evidence>
<name>A0A023ZZ63_9NEOB</name>
<dbReference type="Pfam" id="PF09067">
    <property type="entry name" value="EpoR_lig-bind"/>
    <property type="match status" value="1"/>
</dbReference>
<dbReference type="PROSITE" id="PS50853">
    <property type="entry name" value="FN3"/>
    <property type="match status" value="1"/>
</dbReference>
<dbReference type="InterPro" id="IPR003961">
    <property type="entry name" value="FN3_dom"/>
</dbReference>
<keyword evidence="11" id="KW-1015">Disulfide bond</keyword>
<dbReference type="GO" id="GO:0009897">
    <property type="term" value="C:external side of plasma membrane"/>
    <property type="evidence" value="ECO:0007669"/>
    <property type="project" value="TreeGrafter"/>
</dbReference>
<sequence>MWPAQISALAVPLVLFIVINITPVNAQSPPGQPEVIGCRSYDKETVTCWWKSGSDGGLPTNYTVLYWTERTKTEQECPDYHSSGPYTCFFDKAHSSLWMYYFVYVKATNALGSNVSDIYRFEIGDIVQTYPPRNLTLFHESEKSSLPYLLVTWVPPKKADVKMGWITLQYEVRLKEEKKHVWEEHLVDHQTKLKVFSLTPGEDYVVQVRCKADSKHWSEWSEESYIKIPGGPRKRDMKLWISVAVLSVIICLTMIWTMAIKGCSWMSCICPPVPGPKIMGFDTQLLKSGKSEELLSAFGCQGFPPTSDCEDLLVEFLEVDDSKEHLMSTPERDPQSNHVKVSPVDTDNDSGRGSCDSPFVPSEGKKDQRVISQGFKSAENHTHEPSATTCPWPLQNKLDPSFSNCSDNSSFNWPNGTATDNPSPKSSYHNITDICKLALGAMKVNTPAFLMPNEENSQQRFFRTIETIGEERQAKQIDLADLHSKGVDPDMLLLLANQKTSFMVPRAMDYVEVHKVNQNDALALIPKHKENRGKMDQFSVLVANREYSKVEGVDGNNVLVLMPNSEVQVSPSSSEAMKEFAQKAQQSQAVGFIRPAQNEGNMHSAGMGYFDPSSFMP</sequence>
<evidence type="ECO:0000256" key="13">
    <source>
        <dbReference type="ARBA" id="ARBA00023180"/>
    </source>
</evidence>
<keyword evidence="5" id="KW-0479">Metal-binding</keyword>
<evidence type="ECO:0000256" key="15">
    <source>
        <dbReference type="SAM" id="Phobius"/>
    </source>
</evidence>
<evidence type="ECO:0000256" key="5">
    <source>
        <dbReference type="ARBA" id="ARBA00022723"/>
    </source>
</evidence>
<feature type="signal peptide" evidence="16">
    <location>
        <begin position="1"/>
        <end position="26"/>
    </location>
</feature>
<proteinExistence type="evidence at transcript level"/>
<evidence type="ECO:0000256" key="7">
    <source>
        <dbReference type="ARBA" id="ARBA00022737"/>
    </source>
</evidence>